<dbReference type="EMBL" id="FNXB01000004">
    <property type="protein sequence ID" value="SEH51697.1"/>
    <property type="molecule type" value="Genomic_DNA"/>
</dbReference>
<evidence type="ECO:0000313" key="2">
    <source>
        <dbReference type="EMBL" id="SEN06241.1"/>
    </source>
</evidence>
<dbReference type="Proteomes" id="UP000198939">
    <property type="component" value="Unassembled WGS sequence"/>
</dbReference>
<keyword evidence="4" id="KW-1185">Reference proteome</keyword>
<proteinExistence type="predicted"/>
<protein>
    <submittedName>
        <fullName evidence="1">Uncharacterized protein</fullName>
    </submittedName>
</protein>
<evidence type="ECO:0000313" key="1">
    <source>
        <dbReference type="EMBL" id="SEH51697.1"/>
    </source>
</evidence>
<reference evidence="3" key="2">
    <citation type="submission" date="2016-10" db="EMBL/GenBank/DDBJ databases">
        <authorList>
            <person name="Wibberg D."/>
        </authorList>
    </citation>
    <scope>NUCLEOTIDE SEQUENCE [LARGE SCALE GENOMIC DNA]</scope>
</reference>
<organism evidence="1 3">
    <name type="scientific">Rhizobium tibeticum</name>
    <dbReference type="NCBI Taxonomy" id="501024"/>
    <lineage>
        <taxon>Bacteria</taxon>
        <taxon>Pseudomonadati</taxon>
        <taxon>Pseudomonadota</taxon>
        <taxon>Alphaproteobacteria</taxon>
        <taxon>Hyphomicrobiales</taxon>
        <taxon>Rhizobiaceae</taxon>
        <taxon>Rhizobium/Agrobacterium group</taxon>
        <taxon>Rhizobium</taxon>
    </lineage>
</organism>
<sequence>MTDLVDRLCPYRPTDEWGPAVHHTICDEAANEIQLLQRDVAIFNGHRHELLEHITATPPPVPHVVASDPVWEELCKLAFAVQHNPNCPSPWLVRLAGKGSIDMKPYGDRLGIVRHQTGDRLGFGKTLDEAARPALATASEGSAHGS</sequence>
<evidence type="ECO:0000313" key="4">
    <source>
        <dbReference type="Proteomes" id="UP000198939"/>
    </source>
</evidence>
<accession>A0A1H8DFZ2</accession>
<dbReference type="OrthoDB" id="8411016at2"/>
<dbReference type="STRING" id="501024.RTCCBAU85039_0866"/>
<dbReference type="Proteomes" id="UP000183063">
    <property type="component" value="Unassembled WGS sequence"/>
</dbReference>
<gene>
    <name evidence="1" type="ORF">RTCCBAU85039_0866</name>
    <name evidence="2" type="ORF">SAMN05216228_100245</name>
</gene>
<dbReference type="RefSeq" id="WP_072371240.1">
    <property type="nucleotide sequence ID" value="NZ_FNXB01000004.1"/>
</dbReference>
<reference evidence="2 4" key="1">
    <citation type="submission" date="2016-10" db="EMBL/GenBank/DDBJ databases">
        <authorList>
            <person name="Varghese N."/>
            <person name="Submissions S."/>
        </authorList>
    </citation>
    <scope>NUCLEOTIDE SEQUENCE [LARGE SCALE GENOMIC DNA]</scope>
    <source>
        <strain evidence="2 4">CGMCC 1.7071</strain>
    </source>
</reference>
<reference evidence="1" key="3">
    <citation type="submission" date="2016-10" db="EMBL/GenBank/DDBJ databases">
        <authorList>
            <person name="de Groot N.N."/>
        </authorList>
    </citation>
    <scope>NUCLEOTIDE SEQUENCE [LARGE SCALE GENOMIC DNA]</scope>
    <source>
        <strain evidence="1">CCBAU85039</strain>
    </source>
</reference>
<dbReference type="AlphaFoldDB" id="A0A1H8DFZ2"/>
<evidence type="ECO:0000313" key="3">
    <source>
        <dbReference type="Proteomes" id="UP000183063"/>
    </source>
</evidence>
<name>A0A1H8DFZ2_9HYPH</name>
<dbReference type="EMBL" id="FOCV01000002">
    <property type="protein sequence ID" value="SEN06241.1"/>
    <property type="molecule type" value="Genomic_DNA"/>
</dbReference>